<comment type="caution">
    <text evidence="1">The sequence shown here is derived from an EMBL/GenBank/DDBJ whole genome shotgun (WGS) entry which is preliminary data.</text>
</comment>
<dbReference type="AlphaFoldDB" id="A0A4Y9YPE4"/>
<evidence type="ECO:0000313" key="1">
    <source>
        <dbReference type="EMBL" id="TFY63391.1"/>
    </source>
</evidence>
<keyword evidence="2" id="KW-1185">Reference proteome</keyword>
<dbReference type="Proteomes" id="UP000298327">
    <property type="component" value="Unassembled WGS sequence"/>
</dbReference>
<proteinExistence type="predicted"/>
<protein>
    <submittedName>
        <fullName evidence="1">Uncharacterized protein</fullName>
    </submittedName>
</protein>
<sequence length="79" mass="8839">MGDFEDSTSGKKAYVAQKLRIRASISYLQGTENLNMWRGMTVIGWAMHEDSARNVAHHASRLLVLAEGAVESERKMKSD</sequence>
<accession>A0A4Y9YPE4</accession>
<dbReference type="EMBL" id="SEOQ01000418">
    <property type="protein sequence ID" value="TFY63391.1"/>
    <property type="molecule type" value="Genomic_DNA"/>
</dbReference>
<name>A0A4Y9YPE4_9AGAM</name>
<gene>
    <name evidence="1" type="ORF">EVG20_g6335</name>
</gene>
<reference evidence="1 2" key="1">
    <citation type="submission" date="2019-02" db="EMBL/GenBank/DDBJ databases">
        <title>Genome sequencing of the rare red list fungi Dentipellis fragilis.</title>
        <authorList>
            <person name="Buettner E."/>
            <person name="Kellner H."/>
        </authorList>
    </citation>
    <scope>NUCLEOTIDE SEQUENCE [LARGE SCALE GENOMIC DNA]</scope>
    <source>
        <strain evidence="1 2">DSM 105465</strain>
    </source>
</reference>
<organism evidence="1 2">
    <name type="scientific">Dentipellis fragilis</name>
    <dbReference type="NCBI Taxonomy" id="205917"/>
    <lineage>
        <taxon>Eukaryota</taxon>
        <taxon>Fungi</taxon>
        <taxon>Dikarya</taxon>
        <taxon>Basidiomycota</taxon>
        <taxon>Agaricomycotina</taxon>
        <taxon>Agaricomycetes</taxon>
        <taxon>Russulales</taxon>
        <taxon>Hericiaceae</taxon>
        <taxon>Dentipellis</taxon>
    </lineage>
</organism>
<evidence type="ECO:0000313" key="2">
    <source>
        <dbReference type="Proteomes" id="UP000298327"/>
    </source>
</evidence>